<organism evidence="1 2">
    <name type="scientific">Trifolium pratense</name>
    <name type="common">Red clover</name>
    <dbReference type="NCBI Taxonomy" id="57577"/>
    <lineage>
        <taxon>Eukaryota</taxon>
        <taxon>Viridiplantae</taxon>
        <taxon>Streptophyta</taxon>
        <taxon>Embryophyta</taxon>
        <taxon>Tracheophyta</taxon>
        <taxon>Spermatophyta</taxon>
        <taxon>Magnoliopsida</taxon>
        <taxon>eudicotyledons</taxon>
        <taxon>Gunneridae</taxon>
        <taxon>Pentapetalae</taxon>
        <taxon>rosids</taxon>
        <taxon>fabids</taxon>
        <taxon>Fabales</taxon>
        <taxon>Fabaceae</taxon>
        <taxon>Papilionoideae</taxon>
        <taxon>50 kb inversion clade</taxon>
        <taxon>NPAAA clade</taxon>
        <taxon>Hologalegina</taxon>
        <taxon>IRL clade</taxon>
        <taxon>Trifolieae</taxon>
        <taxon>Trifolium</taxon>
    </lineage>
</organism>
<protein>
    <submittedName>
        <fullName evidence="1">Uncharacterized protein</fullName>
    </submittedName>
</protein>
<reference evidence="1 2" key="1">
    <citation type="journal article" date="2014" name="Am. J. Bot.">
        <title>Genome assembly and annotation for red clover (Trifolium pratense; Fabaceae).</title>
        <authorList>
            <person name="Istvanek J."/>
            <person name="Jaros M."/>
            <person name="Krenek A."/>
            <person name="Repkova J."/>
        </authorList>
    </citation>
    <scope>NUCLEOTIDE SEQUENCE [LARGE SCALE GENOMIC DNA]</scope>
    <source>
        <strain evidence="2">cv. Tatra</strain>
        <tissue evidence="1">Young leaves</tissue>
    </source>
</reference>
<proteinExistence type="predicted"/>
<comment type="caution">
    <text evidence="1">The sequence shown here is derived from an EMBL/GenBank/DDBJ whole genome shotgun (WGS) entry which is preliminary data.</text>
</comment>
<feature type="non-terminal residue" evidence="1">
    <location>
        <position position="1"/>
    </location>
</feature>
<evidence type="ECO:0000313" key="2">
    <source>
        <dbReference type="Proteomes" id="UP000236291"/>
    </source>
</evidence>
<evidence type="ECO:0000313" key="1">
    <source>
        <dbReference type="EMBL" id="PNX74573.1"/>
    </source>
</evidence>
<reference evidence="1 2" key="2">
    <citation type="journal article" date="2017" name="Front. Plant Sci.">
        <title>Gene Classification and Mining of Molecular Markers Useful in Red Clover (Trifolium pratense) Breeding.</title>
        <authorList>
            <person name="Istvanek J."/>
            <person name="Dluhosova J."/>
            <person name="Dluhos P."/>
            <person name="Patkova L."/>
            <person name="Nedelnik J."/>
            <person name="Repkova J."/>
        </authorList>
    </citation>
    <scope>NUCLEOTIDE SEQUENCE [LARGE SCALE GENOMIC DNA]</scope>
    <source>
        <strain evidence="2">cv. Tatra</strain>
        <tissue evidence="1">Young leaves</tissue>
    </source>
</reference>
<dbReference type="EMBL" id="ASHM01027714">
    <property type="protein sequence ID" value="PNX74573.1"/>
    <property type="molecule type" value="Genomic_DNA"/>
</dbReference>
<name>A0A2K3L7U5_TRIPR</name>
<dbReference type="Proteomes" id="UP000236291">
    <property type="component" value="Unassembled WGS sequence"/>
</dbReference>
<dbReference type="AlphaFoldDB" id="A0A2K3L7U5"/>
<accession>A0A2K3L7U5</accession>
<gene>
    <name evidence="1" type="ORF">L195_g030497</name>
</gene>
<sequence length="99" mass="10610">SCSNLEQPLLLSSPATIVAASHCLHSCQSTLSSQKLLPIAHTVTCLNGNTFQKLVIAFYVGGGASGELSGAVFIREGCSTIWSTFFPCFGKWRHSFLCK</sequence>
<dbReference type="ExpressionAtlas" id="A0A2K3L7U5">
    <property type="expression patterns" value="baseline"/>
</dbReference>